<feature type="compositionally biased region" description="Low complexity" evidence="2">
    <location>
        <begin position="736"/>
        <end position="749"/>
    </location>
</feature>
<feature type="region of interest" description="Disordered" evidence="2">
    <location>
        <begin position="838"/>
        <end position="921"/>
    </location>
</feature>
<feature type="compositionally biased region" description="Basic residues" evidence="2">
    <location>
        <begin position="4211"/>
        <end position="4223"/>
    </location>
</feature>
<feature type="compositionally biased region" description="Basic and acidic residues" evidence="2">
    <location>
        <begin position="90"/>
        <end position="124"/>
    </location>
</feature>
<feature type="compositionally biased region" description="Low complexity" evidence="2">
    <location>
        <begin position="4810"/>
        <end position="4829"/>
    </location>
</feature>
<feature type="compositionally biased region" description="Acidic residues" evidence="2">
    <location>
        <begin position="4765"/>
        <end position="4800"/>
    </location>
</feature>
<feature type="compositionally biased region" description="Basic residues" evidence="2">
    <location>
        <begin position="3560"/>
        <end position="3576"/>
    </location>
</feature>
<evidence type="ECO:0000256" key="1">
    <source>
        <dbReference type="SAM" id="Coils"/>
    </source>
</evidence>
<dbReference type="PANTHER" id="PTHR40641:SF2">
    <property type="entry name" value="INVOLUCRIN REPEAT PROTEIN"/>
    <property type="match status" value="1"/>
</dbReference>
<feature type="compositionally biased region" description="Low complexity" evidence="2">
    <location>
        <begin position="4224"/>
        <end position="4238"/>
    </location>
</feature>
<feature type="compositionally biased region" description="Basic and acidic residues" evidence="2">
    <location>
        <begin position="2341"/>
        <end position="2350"/>
    </location>
</feature>
<feature type="region of interest" description="Disordered" evidence="2">
    <location>
        <begin position="5490"/>
        <end position="5541"/>
    </location>
</feature>
<feature type="compositionally biased region" description="Low complexity" evidence="2">
    <location>
        <begin position="859"/>
        <end position="890"/>
    </location>
</feature>
<feature type="compositionally biased region" description="Low complexity" evidence="2">
    <location>
        <begin position="5292"/>
        <end position="5302"/>
    </location>
</feature>
<feature type="compositionally biased region" description="Low complexity" evidence="2">
    <location>
        <begin position="11"/>
        <end position="23"/>
    </location>
</feature>
<feature type="region of interest" description="Disordered" evidence="2">
    <location>
        <begin position="1362"/>
        <end position="1434"/>
    </location>
</feature>
<feature type="region of interest" description="Disordered" evidence="2">
    <location>
        <begin position="5575"/>
        <end position="5618"/>
    </location>
</feature>
<feature type="coiled-coil region" evidence="1">
    <location>
        <begin position="5969"/>
        <end position="6079"/>
    </location>
</feature>
<feature type="region of interest" description="Disordered" evidence="2">
    <location>
        <begin position="4758"/>
        <end position="4832"/>
    </location>
</feature>
<feature type="compositionally biased region" description="Low complexity" evidence="2">
    <location>
        <begin position="2875"/>
        <end position="2891"/>
    </location>
</feature>
<gene>
    <name evidence="3" type="ORF">BP00DRAFT_481606</name>
</gene>
<feature type="compositionally biased region" description="Low complexity" evidence="2">
    <location>
        <begin position="4348"/>
        <end position="4360"/>
    </location>
</feature>
<feature type="compositionally biased region" description="Basic residues" evidence="2">
    <location>
        <begin position="3195"/>
        <end position="3207"/>
    </location>
</feature>
<feature type="compositionally biased region" description="Low complexity" evidence="2">
    <location>
        <begin position="226"/>
        <end position="237"/>
    </location>
</feature>
<feature type="compositionally biased region" description="Basic and acidic residues" evidence="2">
    <location>
        <begin position="2319"/>
        <end position="2332"/>
    </location>
</feature>
<feature type="region of interest" description="Disordered" evidence="2">
    <location>
        <begin position="5056"/>
        <end position="5406"/>
    </location>
</feature>
<feature type="compositionally biased region" description="Basic and acidic residues" evidence="2">
    <location>
        <begin position="1810"/>
        <end position="1834"/>
    </location>
</feature>
<feature type="compositionally biased region" description="Basic residues" evidence="2">
    <location>
        <begin position="1759"/>
        <end position="1769"/>
    </location>
</feature>
<feature type="compositionally biased region" description="Polar residues" evidence="2">
    <location>
        <begin position="2954"/>
        <end position="2965"/>
    </location>
</feature>
<feature type="compositionally biased region" description="Acidic residues" evidence="2">
    <location>
        <begin position="3213"/>
        <end position="3223"/>
    </location>
</feature>
<feature type="compositionally biased region" description="Basic residues" evidence="2">
    <location>
        <begin position="2724"/>
        <end position="2737"/>
    </location>
</feature>
<feature type="region of interest" description="Disordered" evidence="2">
    <location>
        <begin position="2449"/>
        <end position="2969"/>
    </location>
</feature>
<feature type="compositionally biased region" description="Low complexity" evidence="2">
    <location>
        <begin position="5843"/>
        <end position="5854"/>
    </location>
</feature>
<feature type="compositionally biased region" description="Basic and acidic residues" evidence="2">
    <location>
        <begin position="1240"/>
        <end position="1260"/>
    </location>
</feature>
<feature type="compositionally biased region" description="Low complexity" evidence="2">
    <location>
        <begin position="3444"/>
        <end position="3464"/>
    </location>
</feature>
<organism evidence="3 4">
    <name type="scientific">Aspergillus indologenus CBS 114.80</name>
    <dbReference type="NCBI Taxonomy" id="1450541"/>
    <lineage>
        <taxon>Eukaryota</taxon>
        <taxon>Fungi</taxon>
        <taxon>Dikarya</taxon>
        <taxon>Ascomycota</taxon>
        <taxon>Pezizomycotina</taxon>
        <taxon>Eurotiomycetes</taxon>
        <taxon>Eurotiomycetidae</taxon>
        <taxon>Eurotiales</taxon>
        <taxon>Aspergillaceae</taxon>
        <taxon>Aspergillus</taxon>
        <taxon>Aspergillus subgen. Circumdati</taxon>
    </lineage>
</organism>
<feature type="compositionally biased region" description="Acidic residues" evidence="2">
    <location>
        <begin position="3925"/>
        <end position="3940"/>
    </location>
</feature>
<feature type="compositionally biased region" description="Low complexity" evidence="2">
    <location>
        <begin position="2811"/>
        <end position="2825"/>
    </location>
</feature>
<accession>A0A2V5HWP2</accession>
<feature type="compositionally biased region" description="Polar residues" evidence="2">
    <location>
        <begin position="3753"/>
        <end position="3765"/>
    </location>
</feature>
<evidence type="ECO:0008006" key="5">
    <source>
        <dbReference type="Google" id="ProtNLM"/>
    </source>
</evidence>
<feature type="region of interest" description="Disordered" evidence="2">
    <location>
        <begin position="2068"/>
        <end position="2113"/>
    </location>
</feature>
<evidence type="ECO:0000313" key="3">
    <source>
        <dbReference type="EMBL" id="PYI28251.1"/>
    </source>
</evidence>
<feature type="region of interest" description="Disordered" evidence="2">
    <location>
        <begin position="1197"/>
        <end position="1260"/>
    </location>
</feature>
<feature type="region of interest" description="Disordered" evidence="2">
    <location>
        <begin position="963"/>
        <end position="989"/>
    </location>
</feature>
<feature type="compositionally biased region" description="Basic and acidic residues" evidence="2">
    <location>
        <begin position="5083"/>
        <end position="5102"/>
    </location>
</feature>
<feature type="compositionally biased region" description="Basic residues" evidence="2">
    <location>
        <begin position="5274"/>
        <end position="5284"/>
    </location>
</feature>
<feature type="compositionally biased region" description="Basic and acidic residues" evidence="2">
    <location>
        <begin position="3078"/>
        <end position="3100"/>
    </location>
</feature>
<feature type="compositionally biased region" description="Basic and acidic residues" evidence="2">
    <location>
        <begin position="4369"/>
        <end position="4387"/>
    </location>
</feature>
<feature type="compositionally biased region" description="Basic and acidic residues" evidence="2">
    <location>
        <begin position="5181"/>
        <end position="5202"/>
    </location>
</feature>
<feature type="compositionally biased region" description="Basic residues" evidence="2">
    <location>
        <begin position="3320"/>
        <end position="3332"/>
    </location>
</feature>
<feature type="region of interest" description="Disordered" evidence="2">
    <location>
        <begin position="6373"/>
        <end position="6394"/>
    </location>
</feature>
<feature type="compositionally biased region" description="Polar residues" evidence="2">
    <location>
        <begin position="3173"/>
        <end position="3190"/>
    </location>
</feature>
<feature type="compositionally biased region" description="Basic and acidic residues" evidence="2">
    <location>
        <begin position="1703"/>
        <end position="1720"/>
    </location>
</feature>
<feature type="compositionally biased region" description="Polar residues" evidence="2">
    <location>
        <begin position="2587"/>
        <end position="2596"/>
    </location>
</feature>
<feature type="compositionally biased region" description="Acidic residues" evidence="2">
    <location>
        <begin position="3341"/>
        <end position="3351"/>
    </location>
</feature>
<feature type="compositionally biased region" description="Low complexity" evidence="2">
    <location>
        <begin position="2847"/>
        <end position="2860"/>
    </location>
</feature>
<feature type="compositionally biased region" description="Basic and acidic residues" evidence="2">
    <location>
        <begin position="3713"/>
        <end position="3724"/>
    </location>
</feature>
<reference evidence="3 4" key="1">
    <citation type="submission" date="2018-02" db="EMBL/GenBank/DDBJ databases">
        <title>The genomes of Aspergillus section Nigri reveals drivers in fungal speciation.</title>
        <authorList>
            <consortium name="DOE Joint Genome Institute"/>
            <person name="Vesth T.C."/>
            <person name="Nybo J."/>
            <person name="Theobald S."/>
            <person name="Brandl J."/>
            <person name="Frisvad J.C."/>
            <person name="Nielsen K.F."/>
            <person name="Lyhne E.K."/>
            <person name="Kogle M.E."/>
            <person name="Kuo A."/>
            <person name="Riley R."/>
            <person name="Clum A."/>
            <person name="Nolan M."/>
            <person name="Lipzen A."/>
            <person name="Salamov A."/>
            <person name="Henrissat B."/>
            <person name="Wiebenga A."/>
            <person name="De vries R.P."/>
            <person name="Grigoriev I.V."/>
            <person name="Mortensen U.H."/>
            <person name="Andersen M.R."/>
            <person name="Baker S.E."/>
        </authorList>
    </citation>
    <scope>NUCLEOTIDE SEQUENCE [LARGE SCALE GENOMIC DNA]</scope>
    <source>
        <strain evidence="3 4">CBS 114.80</strain>
    </source>
</reference>
<feature type="region of interest" description="Disordered" evidence="2">
    <location>
        <begin position="605"/>
        <end position="680"/>
    </location>
</feature>
<feature type="compositionally biased region" description="Acidic residues" evidence="2">
    <location>
        <begin position="3068"/>
        <end position="3077"/>
    </location>
</feature>
<feature type="compositionally biased region" description="Basic and acidic residues" evidence="2">
    <location>
        <begin position="3623"/>
        <end position="3634"/>
    </location>
</feature>
<dbReference type="PANTHER" id="PTHR40641">
    <property type="entry name" value="INVOLUCRIN REPEAT PROTEIN (AFU_ORTHOLOGUE AFUA_2G08060)"/>
    <property type="match status" value="1"/>
</dbReference>
<feature type="compositionally biased region" description="Polar residues" evidence="2">
    <location>
        <begin position="1228"/>
        <end position="1237"/>
    </location>
</feature>
<feature type="compositionally biased region" description="Basic and acidic residues" evidence="2">
    <location>
        <begin position="5441"/>
        <end position="5469"/>
    </location>
</feature>
<feature type="compositionally biased region" description="Basic and acidic residues" evidence="2">
    <location>
        <begin position="1779"/>
        <end position="1788"/>
    </location>
</feature>
<feature type="compositionally biased region" description="Basic and acidic residues" evidence="2">
    <location>
        <begin position="3950"/>
        <end position="3967"/>
    </location>
</feature>
<evidence type="ECO:0000256" key="2">
    <source>
        <dbReference type="SAM" id="MobiDB-lite"/>
    </source>
</evidence>
<feature type="region of interest" description="Disordered" evidence="2">
    <location>
        <begin position="1519"/>
        <end position="1543"/>
    </location>
</feature>
<feature type="compositionally biased region" description="Basic and acidic residues" evidence="2">
    <location>
        <begin position="1108"/>
        <end position="1122"/>
    </location>
</feature>
<feature type="compositionally biased region" description="Low complexity" evidence="2">
    <location>
        <begin position="52"/>
        <end position="73"/>
    </location>
</feature>
<feature type="compositionally biased region" description="Basic and acidic residues" evidence="2">
    <location>
        <begin position="3269"/>
        <end position="3281"/>
    </location>
</feature>
<feature type="compositionally biased region" description="Polar residues" evidence="2">
    <location>
        <begin position="4482"/>
        <end position="4493"/>
    </location>
</feature>
<feature type="region of interest" description="Disordered" evidence="2">
    <location>
        <begin position="2983"/>
        <end position="4665"/>
    </location>
</feature>
<feature type="compositionally biased region" description="Low complexity" evidence="2">
    <location>
        <begin position="2772"/>
        <end position="2784"/>
    </location>
</feature>
<feature type="compositionally biased region" description="Basic residues" evidence="2">
    <location>
        <begin position="786"/>
        <end position="797"/>
    </location>
</feature>
<feature type="compositionally biased region" description="Low complexity" evidence="2">
    <location>
        <begin position="605"/>
        <end position="631"/>
    </location>
</feature>
<feature type="compositionally biased region" description="Basic and acidic residues" evidence="2">
    <location>
        <begin position="641"/>
        <end position="663"/>
    </location>
</feature>
<feature type="compositionally biased region" description="Basic and acidic residues" evidence="2">
    <location>
        <begin position="5706"/>
        <end position="5717"/>
    </location>
</feature>
<feature type="compositionally biased region" description="Basic residues" evidence="2">
    <location>
        <begin position="3994"/>
        <end position="4008"/>
    </location>
</feature>
<feature type="compositionally biased region" description="Basic residues" evidence="2">
    <location>
        <begin position="4578"/>
        <end position="4591"/>
    </location>
</feature>
<feature type="compositionally biased region" description="Low complexity" evidence="2">
    <location>
        <begin position="2898"/>
        <end position="2917"/>
    </location>
</feature>
<feature type="compositionally biased region" description="Low complexity" evidence="2">
    <location>
        <begin position="3636"/>
        <end position="3653"/>
    </location>
</feature>
<feature type="compositionally biased region" description="Polar residues" evidence="2">
    <location>
        <begin position="316"/>
        <end position="330"/>
    </location>
</feature>
<feature type="compositionally biased region" description="Polar residues" evidence="2">
    <location>
        <begin position="3810"/>
        <end position="3826"/>
    </location>
</feature>
<feature type="compositionally biased region" description="Basic and acidic residues" evidence="2">
    <location>
        <begin position="2082"/>
        <end position="2093"/>
    </location>
</feature>
<feature type="compositionally biased region" description="Basic residues" evidence="2">
    <location>
        <begin position="4944"/>
        <end position="4954"/>
    </location>
</feature>
<feature type="compositionally biased region" description="Polar residues" evidence="2">
    <location>
        <begin position="3388"/>
        <end position="3397"/>
    </location>
</feature>
<feature type="compositionally biased region" description="Basic and acidic residues" evidence="2">
    <location>
        <begin position="3412"/>
        <end position="3437"/>
    </location>
</feature>
<feature type="compositionally biased region" description="Basic and acidic residues" evidence="2">
    <location>
        <begin position="1640"/>
        <end position="1649"/>
    </location>
</feature>
<feature type="compositionally biased region" description="Basic and acidic residues" evidence="2">
    <location>
        <begin position="42"/>
        <end position="51"/>
    </location>
</feature>
<feature type="compositionally biased region" description="Basic and acidic residues" evidence="2">
    <location>
        <begin position="4512"/>
        <end position="4525"/>
    </location>
</feature>
<feature type="compositionally biased region" description="Polar residues" evidence="2">
    <location>
        <begin position="4124"/>
        <end position="4139"/>
    </location>
</feature>
<feature type="compositionally biased region" description="Polar residues" evidence="2">
    <location>
        <begin position="965"/>
        <end position="980"/>
    </location>
</feature>
<feature type="compositionally biased region" description="Basic and acidic residues" evidence="2">
    <location>
        <begin position="5112"/>
        <end position="5122"/>
    </location>
</feature>
<feature type="compositionally biased region" description="Low complexity" evidence="2">
    <location>
        <begin position="3475"/>
        <end position="3494"/>
    </location>
</feature>
<feature type="compositionally biased region" description="Basic and acidic residues" evidence="2">
    <location>
        <begin position="3660"/>
        <end position="3670"/>
    </location>
</feature>
<feature type="region of interest" description="Disordered" evidence="2">
    <location>
        <begin position="5634"/>
        <end position="5907"/>
    </location>
</feature>
<feature type="compositionally biased region" description="Acidic residues" evidence="2">
    <location>
        <begin position="5214"/>
        <end position="5223"/>
    </location>
</feature>
<name>A0A2V5HWP2_9EURO</name>
<protein>
    <recommendedName>
        <fullName evidence="5">Involucrin repeat protein</fullName>
    </recommendedName>
</protein>
<feature type="compositionally biased region" description="Basic and acidic residues" evidence="2">
    <location>
        <begin position="157"/>
        <end position="168"/>
    </location>
</feature>
<feature type="compositionally biased region" description="Polar residues" evidence="2">
    <location>
        <begin position="2286"/>
        <end position="2303"/>
    </location>
</feature>
<feature type="region of interest" description="Disordered" evidence="2">
    <location>
        <begin position="1600"/>
        <end position="2052"/>
    </location>
</feature>
<feature type="region of interest" description="Disordered" evidence="2">
    <location>
        <begin position="782"/>
        <end position="801"/>
    </location>
</feature>
<feature type="compositionally biased region" description="Basic and acidic residues" evidence="2">
    <location>
        <begin position="1407"/>
        <end position="1431"/>
    </location>
</feature>
<feature type="compositionally biased region" description="Polar residues" evidence="2">
    <location>
        <begin position="2068"/>
        <end position="2081"/>
    </location>
</feature>
<feature type="compositionally biased region" description="Basic residues" evidence="2">
    <location>
        <begin position="900"/>
        <end position="910"/>
    </location>
</feature>
<feature type="compositionally biased region" description="Basic and acidic residues" evidence="2">
    <location>
        <begin position="5140"/>
        <end position="5151"/>
    </location>
</feature>
<feature type="compositionally biased region" description="Basic residues" evidence="2">
    <location>
        <begin position="1672"/>
        <end position="1682"/>
    </location>
</feature>
<feature type="compositionally biased region" description="Polar residues" evidence="2">
    <location>
        <begin position="1688"/>
        <end position="1699"/>
    </location>
</feature>
<feature type="compositionally biased region" description="Polar residues" evidence="2">
    <location>
        <begin position="2525"/>
        <end position="2536"/>
    </location>
</feature>
<feature type="compositionally biased region" description="Polar residues" evidence="2">
    <location>
        <begin position="6383"/>
        <end position="6394"/>
    </location>
</feature>
<feature type="region of interest" description="Disordered" evidence="2">
    <location>
        <begin position="2401"/>
        <end position="2425"/>
    </location>
</feature>
<feature type="compositionally biased region" description="Low complexity" evidence="2">
    <location>
        <begin position="4411"/>
        <end position="4428"/>
    </location>
</feature>
<feature type="compositionally biased region" description="Polar residues" evidence="2">
    <location>
        <begin position="1942"/>
        <end position="1957"/>
    </location>
</feature>
<sequence>MFKALMGGGRSSSDARSSSTSKSSSRRRRTDSRSSTVSRKSSRGDDRDRGLGDLSTYPSSGSRSRRYAASATGESVASSYATADQGLPAEPDRIVIERTPKRSDSDITDRRARDRDNGESEDRYFRRRERARSPSRERERMRLERDGRGSEVLSGGRDSDRAERRRTQSGDSFATALAEDTPTSRSRNEYDVSGLPPHSAHSYDSIPGTSGSGLPHVPAFYDPHVQQQFPDQFPTTFAEPYRPPNPAGEAAEYYGDQGQSVQDQPGVRPKPQMVIPSSQAHLMAASSVPNPPPEPSSMGQVGAAASYYDDDAVPVPSNTQQGPTQSTSAPATKPQKPPKPFVQIAEVEPPAVVPAASVATAEFSEPVYTESPSTYAPPNPPIAHNSSPPHGMSATVGAAAAGAAAGYMMGHHHHSSSVHSSQYTMQNYEELSQTELAHGGLATYPPHQEPALHAAGLGYAASPLHPHHAAVYHGAPFQSGALAFQQRQRGPLEKIIDFWRDTEAVGMFEDYTESIGICKYCFEPGTSSRDAPRKHNHGSGRSQGDRYSAASRIDKTSRYSSSDDEGRRRKRSSGSSWLPGLLGGYAVKSIFTNKEFDESYSIQSGRVASSRHSSHSSEGASTSGRRSQTSRGVHRRSNRSRSRERVDRSSYSDTRTSKYETSHVRSRSRSRSSSRTQRHSALRDAALGAALGTATLSQSEPRHETSSRVTSSKNKQRKVSSSDESFVDISRPGRKSMSSGLSSFFTASSENRQKQRTKKRRGLFSFNNSSSSSLDADLAFGSGFARKPKNKSTRRNRKEGDVDTALLGLGAAATALAASSHRRSRRRGEILAGKDYRSGRSDYASSATNDDGWEDLDSGDQSSSSVNSALAFGGSGLFSSSDSQHSSDSQTNRWTWGWGSKKKTKKKKNGRSPSQSEHRLPTGAAVAAGLGTAALASTYHRDAKSSSHGANSVASLQQVAPMPINESSPHSNFDLSSMPFNQPPLVRPGPIPLQQPQPVTPVSQAVYTSQGESIHAYSAPSGLPVFEESVIPHETRFYDRRGDGRTNRIPEYDRQSEMVSNVNRAHRRSDSSPVFPTEALEEPPVSGLKRRSTTKEQASVQFDLTDEQADKERRSTRQEAMGRDAGYQNGVQLVDREQELASWESEYPASRQRDRDHDRRESDDGHSHRDREPVSWVGAAATGTIGAAVAATVLSGRGSYDEASEAASQRRHEERREKRRAERRRIPDSSSTASSLPMSEESKHTVEERPQTERRQESVKTHAFKELYRKKPVYDNYAQFFAPEELRYSPDTYKRREPTSMPTIIEAEPAIESLRLTGDPHPEYSGLPWPVPALKLIEPTPPHSLSGSVKGASSPITLVPARLQESEHTERPTTGSRVSWGRHETHEYEVPSTSSELSVEDFPSGEEQDRRGEPSLAQDVHDIPADFRDVPRSGSTPHVGGVDIEFAAAVAAATAAAGFDPSLVTDDPTYHTRTSAAPEAGTIFVSPWENIEHRRTEPHGFVEGEVETPDDDVYDKAVGNLPSRDHPTSPEHKSLDTTMEKDDAPRISIAQEVIEQLSQRQEPKDTLRRVFETSGSKPTVILRGPRDEFAAPVEEVLSMPGGFDTGAPLSEMKTPSDWNDANKDVSRSVVSAPVLGDIDALTRQEREEQSESDSGPNEDDKSSLTEANTSDKRRKRRKRRTKRDSDHSGNTASAASSLTRLGDTAEKSRKADEKDKEKRSGGFLSNLFGSRVSEPIASRSSSADRRSSREVQSEVGPRRKEKSTRRRSSSRADSLDNELETRKSRDLDDQSLIGPDKENINLENYKSSRQRREDRRRQRYDDVYDYGRLKEYEKISPLVFSPVQEPSFSPEDDEPRAFLGDSPELPSQIDEGDPKHGASGLEDSAITGLGLNVLDQRLRSRSASPPASEKTVQPAPLSQSRPTSPELKKAQEAQEAQDEESGQGSRRSSVLRTSDSPTAVPLHFRRPPTSPRTTRSPSLSSVTPSPSSPTQGRHRRPASTEFKNSREIRPLWLVERHSTSKAEPQPDEALPSLPSSKATSANASAEDLTALPEEKNWEMVDLSQYIHGQQRPSDLDFSNTRDLSDDNDQHELLDSQQGTPTANSFNHVLHHPPSKKDALKYEFHSPSELLQDLSSFPDLPPSPTLNELPSAEGSSLGLKDEQGTETKQGMAPIFEMRPSTPEEKLLQPSETTDTTPTQTKTAFPTQVHTPSDNLRSAGVDDTAAASTISADNKIGHPYGFEGGTSPETQGRQIADDFASEATQGEDRLVIPETPNPMPLHTEEQRSSSPSQADIPTEPMSQTDPAVAAAIRSSESIVPQEDKKSESGDHPEGDAGQMHVEMPSEEHKPETEGFDAATRNSTDEASRLCLDDGKLRWGALNTEPLPTVSEVFDLEPANLTSASLAATMPEPSVTDAESREPEPDSPVTIIAERTLDGVTQDEQALKPYIEEPSVQEAPEQIPEGPEPLQTSTTDAKAVSNQATDEVQPEEEVAAKPAEEYFTPEPLSRSIADEQDGKIADQEVIPSGSSPVTETQAVPGNETAEGQLEVSSTENAPPKPSKKKNKKKKKQGKSIDLDAPEVASHLEEPTQSLVQRSQMEGLESEEPEKEVDVLSQDPPSHEQVGSEPSTAAMEEPADLAPDVGPLPAEESLIPEQLPVEVVDPEPAHGQAREVEGTAQLEGDRSAENFEQGGPAEAPFLDSAAKPELESSIDVEQTTPDTVASGKKAKRDKKKKKKSKGSVSMTDNEGPATIDVTEPSAEPTAEPVAEPIPEPTTESTTEPVAEPISEPTTEATHEPSAEPTAEPTVAPIAEPSTEPSTEPSVEPTTEPEHTAEPIAEPESIAQIILEPTAEAAPEPTVEAISEPTAESAFEPIAEPTVELEPSVEPSVEHSTGPSAEPPTQITAEPAAEPTAESTAEPLEENDAEKLESSKQESTTESGDPSDGYIMVEHPQENFDSSEPGTATVSEAPASLSNAVFHEAPADNTEFMQPGSEVEKETSQEVDKESVPIAGETAVSETELAEPSTTNVPTIEEPPAQSAESGIGKECQLSGESLDPDAEPVSVKVDSTQEDVFEDAEEFRKPEAVTGDDTERPALGDKVDQMVSPAADQEIQTDQQLTEPALFGTGHETERKKDESLDRAAQDEQTAKETKLDASATDQPRDDVPVLVEQVDTPETSTTIDAQGASTETETLSRKASKKKKKKNKRKSATEATAEEPNADESQSEPLSQPVLEDEAESNTEARPEDTGELDATGEDLSNAEPSGQDPPEGAKVEVAGKQEDQESAPEAVTGSSAERQTDNFGETKLDASSDVTEEDQSKKKGKGKKKKKNRKSTVLTDFQPEPEPEPESVPETDPAQAADAGFATEPPHQTSGEVSLEEGQDLRSKNLESPSDNVTSDAIVPDTDLNSTNRPVEKGVEANDDTTHISDQEQLADKDAPTSTEGAPAVTEASVESSEVVFASNESGPASTEEPAFTEEVPTVTEGPVETPETIPVLEGEVYSQVEETSTNLEDISARTEDDLTATIPHSKQEEQVVSEESNTMAERQEGQAPEEPPMTAAQKKKAKKEKKKLQKQKAKSLDDSSLSEPGTPKASESPRDTEFPATEGNLTPLDPSKLEITLVDKNGEHESAKEYPQDVATDEVTAAAAKEVTMAGDSEAMPEARDLSKDTSAEPQTLTEPADEQARGEVSPEVDMKPSPEILATAEALSTEEQEYSRADKGDVSNENKTPGALDTLETSVEDLEGLPDTRIDLEQQNLDSAEQPQEQPEAVTSPASDPATHHEEPKSELAAAQAKDDGVVAGTEVAPAHANTPTHDTSESTGMSETDAQAGLAGNDLAEENGSQHDVIADSREESVGDEPQTSSSVKSKKDKKKKKKKNKSMSSDETPEAIPTEESKEPVETSSAADIEAVPSAYDAEVTAAADVTSDEVTEQTQDVEDVLPGEAMQGPQDEPKHQLSEEPSAEKLEEPVSELVSEPAETENQAVEPTPEPQTAKSKKKAKKDKKKRKSVSFADEQSTDLSEPVAESGEELHRDITQTPEDDTSAEPSKAIESFPTEESGQNKSNEFIAGDEELPSLIDKTAPSESKSDVADEAYPESDTQLEKESVDSPLDNIEKEPKAPGMDNDSQAAEASTQESQVLESAGIFSGSAEEAGESLANSETAHDTPTLPETTVAESLEAKDASEPSFSNAPEHQNLTETTEPEVGPAMSKKDKKKEKKKKRKSLALAEETTASAPESAVDNAVTDLPTPAEPDSSNEPDTAAEITAPETDRAEDAVQQAEQIEPAEQADEGAASMSAKARKKAKKEKKRLSKLQDANNAAYNESLPLSEGAEIHAEEPQDPSDTQLVTETETAETSQEAAIIPAEDDGKDIQSHGTELHGGNDKDLTWTDDMVPQVEQQQASSPACPPQVEPENPESAPAPASVNSVEALRDTIPSGEAPEETESSAVQDSAQREAVDEDLATLRPGTAGKESEFEAVVPQEMNTFGEQQATGCVTDVPGQDNVEDTSIASVDRRDFEGDEHTESQEQSLPAETETEYGASPPAADEEPAVHPLETARGMELSKDNSLPDADILGEKPKRKKSKKDKKKNKRQAETAASSHRQEEQESGAKTVAEDASPAATLAPATEVKLEPDTLGQVESRLDEQPEADIADTQTNVHPDEGLENARDIPAVAPLEDDIQAVDRESNFAVPENVVEEDDVAKAGDWKDHVSQPVASEDVGLELPESEAAHDVVVLEDASREVAPEVVMPEPVASEIVTSRDMALDEEVVPEEVVPEEVVPEEVVPEEVVPEEVVPEEVPYENAPKESFSEAVVPEQVPSEEPVAEAVSHQGAIPETVSEVVPAEPEISSVTAPQIESPEAVLPELVLSEAPVAEVEEARTDVAGSALEDVSPEALASVSANKDLSEPEDVSSDPTSQGNSVPIPDMALDASQEPKTTEESPSKKKNKNKKSKKASLLNEDKTRLPEPVETSVEAEKELNDLPKPAYTSQIVAENLDDPEEVPELRAESSGAQEDSGPMNQTEDPRSIIEASTSLEGVSSEQEPMSQISEPQAPALAQGVMDPEPTEGTLITEWDSPEVMVEVSREETTEEIHHGKSLSRKESARRKKKAKKATERDQEKSVKPVLAEDAASEEAAPEEPVLRENELDKSVPKSALLQDTSHHAAPEGTTTSQEAIVPLPAHEDHGPESSPLDRSHVDELITRNDMYPSAEQVSFDEDQEVEDSQTPGSRSNEDPKALSELLPETSLIKNDEMNNDLAEGSWNEQDTPVPLNRKLSKKEKRRAKQKAEKEATQTTRQVQQVQREIETSQAEISPVLPATSIVHDERVPINPSEGKPQETDPTFEQPAEDDNGWPLIDWGKAQIDTTERTPDSSPEARAIPFEPGIAEFDETAIPEGITRRSSLQGRYSRARGFSLSQRQDIQEGKFRLDTAPLAIDASTTEGKETRKGQLEDVDHEVEGGRAKGSEAESSKPSLVASIFPELERGFFRRPASIPDFGSAKDGAEEETIGKEAIRDSDKVLEAPIATEESSGNGDPTPQMKLDDHMTMTEQQTEQVDEIESPVIDVEVGPAYNVSVLSDGPHEASRSIEIQWEGTEEKGQNAATPADAPIQHQIPLYAPSPLHERSSVLVRSSPPIDVEIGLPSPSQPESTCELRRSPSIHGRHGQSTTPRHRPWSLDEQSSASGRTPSPPGAGRGSVSPPRTPLHTIKEHELGDRSKRPTSPGRGTPHLEMKPEHVLSPTPQTPPPSRKFTDNALARQAWPTSKRSDDDDEVEEVQKRQPDSWRGLPSDLASGKMMKTPEQEKPILRPTRSHRALRRTPRSMSGGDLRAVSQALEAEAEAEAEAGQPPSASSASDLNIERIASSSSYDPVTDKGKRPLRNMTDVYEGWGETPSSPRSPSRPPSIRHRRSMQHLQELESRLDSLISENRLLVAAREAAEDKLRNASVARRKSDHALNRSDADLRDRSAEVEQLKSSVEWLQKEVSRLTGENEALSATNSGLTATHASEVQAMQGAYDRKIEELRAANQQLSTEMQTKIRQEIDGAVAQKDHELRRLREELETTRDRVKQLQQQIAENMRDEVLVFRDEDYFDAACQKLCGHVQQWVLRFSKHSDHRRCRKLSDLQDEKIADRFENAILDGSEVDLYLADRVRRRDVFMSVVMTMVWEYIFTRYLFGMDRDQRQKLKSLEKQLSEVGTRSSIHRWRATTLTLLARRPIFSKQRETDTEAVALEIFDTLSRLLPPPSNVEAQLLDSLRKVLRVAVHLSIEMRTQLAEYIMLPPLQPEYDTNGDLSRQVYFNASLMNERSGETTSNEELESQQAVVRIVLFPLVVKKGNDAGDGDDEVVVCPAQVLIARPNKDKRVSKMLSGDRMSLDATRSVHSAAPSSTMDLSNVI</sequence>
<feature type="compositionally biased region" description="Basic and acidic residues" evidence="2">
    <location>
        <begin position="1523"/>
        <end position="1543"/>
    </location>
</feature>
<feature type="compositionally biased region" description="Basic and acidic residues" evidence="2">
    <location>
        <begin position="131"/>
        <end position="149"/>
    </location>
</feature>
<feature type="compositionally biased region" description="Basic and acidic residues" evidence="2">
    <location>
        <begin position="4100"/>
        <end position="4118"/>
    </location>
</feature>
<keyword evidence="1" id="KW-0175">Coiled coil</keyword>
<feature type="compositionally biased region" description="Polar residues" evidence="2">
    <location>
        <begin position="4055"/>
        <end position="4064"/>
    </location>
</feature>
<feature type="compositionally biased region" description="Basic and acidic residues" evidence="2">
    <location>
        <begin position="1742"/>
        <end position="1758"/>
    </location>
</feature>
<feature type="region of interest" description="Disordered" evidence="2">
    <location>
        <begin position="528"/>
        <end position="575"/>
    </location>
</feature>
<feature type="compositionally biased region" description="Basic and acidic residues" evidence="2">
    <location>
        <begin position="2509"/>
        <end position="2519"/>
    </location>
</feature>
<feature type="compositionally biased region" description="Basic residues" evidence="2">
    <location>
        <begin position="5809"/>
        <end position="5819"/>
    </location>
</feature>
<feature type="compositionally biased region" description="Basic and acidic residues" evidence="2">
    <location>
        <begin position="1151"/>
        <end position="1173"/>
    </location>
</feature>
<feature type="compositionally biased region" description="Basic and acidic residues" evidence="2">
    <location>
        <begin position="2003"/>
        <end position="2020"/>
    </location>
</feature>
<dbReference type="InterPro" id="IPR053268">
    <property type="entry name" value="Woronin_anchor"/>
</dbReference>
<feature type="compositionally biased region" description="Low complexity" evidence="2">
    <location>
        <begin position="2220"/>
        <end position="2231"/>
    </location>
</feature>
<feature type="region of interest" description="Disordered" evidence="2">
    <location>
        <begin position="5432"/>
        <end position="5474"/>
    </location>
</feature>
<feature type="compositionally biased region" description="Basic residues" evidence="2">
    <location>
        <begin position="3866"/>
        <end position="3879"/>
    </location>
</feature>
<feature type="compositionally biased region" description="Low complexity" evidence="2">
    <location>
        <begin position="1971"/>
        <end position="1990"/>
    </location>
</feature>
<feature type="compositionally biased region" description="Basic residues" evidence="2">
    <location>
        <begin position="664"/>
        <end position="680"/>
    </location>
</feature>
<feature type="region of interest" description="Disordered" evidence="2">
    <location>
        <begin position="2131"/>
        <end position="2364"/>
    </location>
</feature>
<feature type="compositionally biased region" description="Polar residues" evidence="2">
    <location>
        <begin position="2033"/>
        <end position="2043"/>
    </location>
</feature>
<feature type="compositionally biased region" description="Gly residues" evidence="2">
    <location>
        <begin position="1"/>
        <end position="10"/>
    </location>
</feature>
<feature type="compositionally biased region" description="Low complexity" evidence="2">
    <location>
        <begin position="4275"/>
        <end position="4297"/>
    </location>
</feature>
<feature type="compositionally biased region" description="Polar residues" evidence="2">
    <location>
        <begin position="2467"/>
        <end position="2483"/>
    </location>
</feature>
<proteinExistence type="predicted"/>
<feature type="compositionally biased region" description="Basic and acidic residues" evidence="2">
    <location>
        <begin position="2668"/>
        <end position="2685"/>
    </location>
</feature>
<keyword evidence="4" id="KW-1185">Reference proteome</keyword>
<feature type="compositionally biased region" description="Basic and acidic residues" evidence="2">
    <location>
        <begin position="2993"/>
        <end position="3006"/>
    </location>
</feature>
<feature type="compositionally biased region" description="Basic residues" evidence="2">
    <location>
        <begin position="4298"/>
        <end position="4311"/>
    </location>
</feature>
<feature type="region of interest" description="Disordered" evidence="2">
    <location>
        <begin position="693"/>
        <end position="766"/>
    </location>
</feature>
<feature type="region of interest" description="Disordered" evidence="2">
    <location>
        <begin position="4877"/>
        <end position="5025"/>
    </location>
</feature>
<feature type="compositionally biased region" description="Basic and acidic residues" evidence="2">
    <location>
        <begin position="3296"/>
        <end position="3308"/>
    </location>
</feature>
<dbReference type="Proteomes" id="UP000248817">
    <property type="component" value="Unassembled WGS sequence"/>
</dbReference>
<feature type="compositionally biased region" description="Basic and acidic residues" evidence="2">
    <location>
        <begin position="1208"/>
        <end position="1227"/>
    </location>
</feature>
<feature type="compositionally biased region" description="Polar residues" evidence="2">
    <location>
        <begin position="5010"/>
        <end position="5022"/>
    </location>
</feature>
<feature type="compositionally biased region" description="Polar residues" evidence="2">
    <location>
        <begin position="4185"/>
        <end position="4199"/>
    </location>
</feature>
<feature type="compositionally biased region" description="Basic residues" evidence="2">
    <location>
        <begin position="2558"/>
        <end position="2570"/>
    </location>
</feature>
<feature type="region of interest" description="Disordered" evidence="2">
    <location>
        <begin position="1057"/>
        <end position="1178"/>
    </location>
</feature>
<feature type="compositionally biased region" description="Basic and acidic residues" evidence="2">
    <location>
        <begin position="5507"/>
        <end position="5520"/>
    </location>
</feature>
<evidence type="ECO:0000313" key="4">
    <source>
        <dbReference type="Proteomes" id="UP000248817"/>
    </source>
</evidence>
<feature type="region of interest" description="Disordered" evidence="2">
    <location>
        <begin position="1"/>
        <end position="339"/>
    </location>
</feature>
<feature type="compositionally biased region" description="Basic and acidic residues" evidence="2">
    <location>
        <begin position="3127"/>
        <end position="3152"/>
    </location>
</feature>
<dbReference type="EMBL" id="KZ825552">
    <property type="protein sequence ID" value="PYI28251.1"/>
    <property type="molecule type" value="Genomic_DNA"/>
</dbReference>
<feature type="compositionally biased region" description="Polar residues" evidence="2">
    <location>
        <begin position="5677"/>
        <end position="5686"/>
    </location>
</feature>
<feature type="compositionally biased region" description="Low complexity" evidence="2">
    <location>
        <begin position="2187"/>
        <end position="2206"/>
    </location>
</feature>
<feature type="compositionally biased region" description="Polar residues" evidence="2">
    <location>
        <begin position="2094"/>
        <end position="2106"/>
    </location>
</feature>
<feature type="region of interest" description="Disordered" evidence="2">
    <location>
        <begin position="369"/>
        <end position="394"/>
    </location>
</feature>